<organism evidence="1 2">
    <name type="scientific">Pseudomonas lutea</name>
    <dbReference type="NCBI Taxonomy" id="243924"/>
    <lineage>
        <taxon>Bacteria</taxon>
        <taxon>Pseudomonadati</taxon>
        <taxon>Pseudomonadota</taxon>
        <taxon>Gammaproteobacteria</taxon>
        <taxon>Pseudomonadales</taxon>
        <taxon>Pseudomonadaceae</taxon>
        <taxon>Pseudomonas</taxon>
    </lineage>
</organism>
<proteinExistence type="predicted"/>
<reference evidence="1 2" key="1">
    <citation type="journal article" date="2020" name="FEMS Microbiol. Ecol.">
        <title>Temporal dynamics of bacterial communities during seed development and maturation.</title>
        <authorList>
            <person name="Chesneau G."/>
            <person name="Torres-Cortes G."/>
            <person name="Briand M."/>
            <person name="Darrasse A."/>
            <person name="Preveaux A."/>
            <person name="Marais C."/>
            <person name="Jacques M.A."/>
            <person name="Shade A."/>
            <person name="Barret M."/>
        </authorList>
    </citation>
    <scope>NUCLEOTIDE SEQUENCE [LARGE SCALE GENOMIC DNA]</scope>
    <source>
        <strain evidence="1 2">CFBP13723</strain>
    </source>
</reference>
<keyword evidence="2" id="KW-1185">Reference proteome</keyword>
<evidence type="ECO:0000313" key="2">
    <source>
        <dbReference type="Proteomes" id="UP000625247"/>
    </source>
</evidence>
<comment type="caution">
    <text evidence="1">The sequence shown here is derived from an EMBL/GenBank/DDBJ whole genome shotgun (WGS) entry which is preliminary data.</text>
</comment>
<sequence>MEMVKPTFMTALMFFVSLVAGVRTQYVSAQEYAEAAANFVTHSVQMSESQHLADFRLQPRTGAERHLRLGAAA</sequence>
<accession>A0ABR9AAB7</accession>
<protein>
    <submittedName>
        <fullName evidence="1">Uncharacterized protein</fullName>
    </submittedName>
</protein>
<gene>
    <name evidence="1" type="ORF">IFT62_17600</name>
</gene>
<dbReference type="EMBL" id="JACYNP010000008">
    <property type="protein sequence ID" value="MBD8123029.1"/>
    <property type="molecule type" value="Genomic_DNA"/>
</dbReference>
<name>A0ABR9AAB7_9PSED</name>
<dbReference type="RefSeq" id="WP_191945066.1">
    <property type="nucleotide sequence ID" value="NZ_JACYNP010000008.1"/>
</dbReference>
<evidence type="ECO:0000313" key="1">
    <source>
        <dbReference type="EMBL" id="MBD8123029.1"/>
    </source>
</evidence>
<dbReference type="Proteomes" id="UP000625247">
    <property type="component" value="Unassembled WGS sequence"/>
</dbReference>